<accession>A0A2U3K244</accession>
<dbReference type="EMBL" id="OMOD01000024">
    <property type="protein sequence ID" value="SPF33742.1"/>
    <property type="molecule type" value="Genomic_DNA"/>
</dbReference>
<proteinExistence type="predicted"/>
<dbReference type="Pfam" id="PF16976">
    <property type="entry name" value="RcpC"/>
    <property type="match status" value="1"/>
</dbReference>
<dbReference type="InterPro" id="IPR017592">
    <property type="entry name" value="Pilus_assmbl_Flp-typ_CpaB"/>
</dbReference>
<dbReference type="Pfam" id="PF08666">
    <property type="entry name" value="SAF"/>
    <property type="match status" value="1"/>
</dbReference>
<dbReference type="InterPro" id="IPR031571">
    <property type="entry name" value="RcpC_dom"/>
</dbReference>
<evidence type="ECO:0000313" key="2">
    <source>
        <dbReference type="EMBL" id="SPF33742.1"/>
    </source>
</evidence>
<dbReference type="InterPro" id="IPR013974">
    <property type="entry name" value="SAF"/>
</dbReference>
<dbReference type="AlphaFoldDB" id="A0A2U3K244"/>
<gene>
    <name evidence="2" type="ORF">SBA1_120096</name>
</gene>
<dbReference type="NCBIfam" id="TIGR03177">
    <property type="entry name" value="pilus_cpaB"/>
    <property type="match status" value="1"/>
</dbReference>
<dbReference type="OrthoDB" id="163768at2"/>
<reference evidence="3" key="1">
    <citation type="submission" date="2018-02" db="EMBL/GenBank/DDBJ databases">
        <authorList>
            <person name="Hausmann B."/>
        </authorList>
    </citation>
    <scope>NUCLEOTIDE SEQUENCE [LARGE SCALE GENOMIC DNA]</scope>
    <source>
        <strain evidence="3">Peat soil MAG SbA1</strain>
    </source>
</reference>
<evidence type="ECO:0000313" key="3">
    <source>
        <dbReference type="Proteomes" id="UP000238701"/>
    </source>
</evidence>
<dbReference type="Proteomes" id="UP000238701">
    <property type="component" value="Unassembled WGS sequence"/>
</dbReference>
<feature type="domain" description="SAF" evidence="1">
    <location>
        <begin position="40"/>
        <end position="102"/>
    </location>
</feature>
<dbReference type="CDD" id="cd11614">
    <property type="entry name" value="SAF_CpaB_FlgA_like"/>
    <property type="match status" value="1"/>
</dbReference>
<protein>
    <submittedName>
        <fullName evidence="2">Putative SAF domain</fullName>
    </submittedName>
</protein>
<sequence>MNRTRLLMIGAMALALGLLAAGFVYQNLKKGAGGGSEPGFQVMVAADDLQIGAKVEERDIKIISIPASDVPAGAPRRKADVVGHGVIIPISKGEFILNNKLAGENVTGLPSLITPGMRAVSVRVNEVVSVAGFVTPGTRVDVLLTGTPTGGNDQETTTVLQDVKVLASGHTLEKSATGEAQNTPVITLLVTPDDAQRLTLASSQGHIQLSLRNPLDTRQEEVPASSARGLYKAGSPAAPVPVHHAVITKAPTPPAAPTSISVEVWQGDKKSLADCSDEGCQTK</sequence>
<organism evidence="2 3">
    <name type="scientific">Candidatus Sulfotelmatobacter kueseliae</name>
    <dbReference type="NCBI Taxonomy" id="2042962"/>
    <lineage>
        <taxon>Bacteria</taxon>
        <taxon>Pseudomonadati</taxon>
        <taxon>Acidobacteriota</taxon>
        <taxon>Terriglobia</taxon>
        <taxon>Terriglobales</taxon>
        <taxon>Candidatus Korobacteraceae</taxon>
        <taxon>Candidatus Sulfotelmatobacter</taxon>
    </lineage>
</organism>
<name>A0A2U3K244_9BACT</name>
<evidence type="ECO:0000259" key="1">
    <source>
        <dbReference type="SMART" id="SM00858"/>
    </source>
</evidence>
<dbReference type="SMART" id="SM00858">
    <property type="entry name" value="SAF"/>
    <property type="match status" value="1"/>
</dbReference>